<organism evidence="3 4">
    <name type="scientific">Aquipseudomonas alcaligenes</name>
    <name type="common">Pseudomonas alcaligenes</name>
    <dbReference type="NCBI Taxonomy" id="43263"/>
    <lineage>
        <taxon>Bacteria</taxon>
        <taxon>Pseudomonadati</taxon>
        <taxon>Pseudomonadota</taxon>
        <taxon>Gammaproteobacteria</taxon>
        <taxon>Pseudomonadales</taxon>
        <taxon>Pseudomonadaceae</taxon>
        <taxon>Aquipseudomonas</taxon>
    </lineage>
</organism>
<dbReference type="GO" id="GO:0004672">
    <property type="term" value="F:protein kinase activity"/>
    <property type="evidence" value="ECO:0007669"/>
    <property type="project" value="InterPro"/>
</dbReference>
<dbReference type="PROSITE" id="PS50011">
    <property type="entry name" value="PROTEIN_KINASE_DOM"/>
    <property type="match status" value="1"/>
</dbReference>
<gene>
    <name evidence="3" type="ORF">DMO17_02580</name>
</gene>
<dbReference type="SUPFAM" id="SSF56112">
    <property type="entry name" value="Protein kinase-like (PK-like)"/>
    <property type="match status" value="1"/>
</dbReference>
<evidence type="ECO:0000256" key="1">
    <source>
        <dbReference type="SAM" id="Coils"/>
    </source>
</evidence>
<sequence length="592" mass="66487">MVQCGNAKLLNFTTWPMQILAEQKSGQVTGFLMPKVAGMTPLHEAYSPAHRRQDHPEWGWNFLVYVARNLAAAFHSVHEHGHVLGDVNQGNAFVSAKSKVVLIDCDSYQIDFQGHKHLCEVGVAHFTPPELQGISSFKGIVRSPNHDCFGLALLIFHILFGGRHPFAGVPQKSGVGDSLEDSIKQMRFAYSPSANSRHLLPPPRSIPLSIVPSGIAKMFDIAFTEEGKNARRPSAKEWVDAMDHLKDNLKVCSSNKGHHYYKGLHSCPWCSLESQGVIYFNFAVTAGGPTSTFTGDINKLWAAIQALELPASIFSPPTHIRALTPAALPPGTIESPLKWIGYAGVVFAFFAIAHEAPKLTMLWLLIGGFLLYQIANFGEDALNAERQRRRQELSAAEAELNNVIEQMEREAGIVEARHIIAEMGKLKIRFDGLAAEEQRALLDLPKQAHQRQLNEFLNKYYIDQAKLSGIGPTKLATLRSFGIETAADIEWNRIIKIRGFGEVLTRTLVDWRKEKERIFKFNPTRGVTDVDRRKVQQTYVSIRQDIDRKMRDGLQKLQSVKSRVENTKQRHYDRLQVAFNRKAQAEMDLRAL</sequence>
<evidence type="ECO:0000313" key="3">
    <source>
        <dbReference type="EMBL" id="PYC29601.1"/>
    </source>
</evidence>
<comment type="caution">
    <text evidence="3">The sequence shown here is derived from an EMBL/GenBank/DDBJ whole genome shotgun (WGS) entry which is preliminary data.</text>
</comment>
<reference evidence="3 4" key="1">
    <citation type="submission" date="2018-06" db="EMBL/GenBank/DDBJ databases">
        <title>Pseudomonas diversity within urban Lake Michigan freshwaters.</title>
        <authorList>
            <person name="Batrich M."/>
            <person name="Hatzopoulos T."/>
            <person name="Putonti C."/>
        </authorList>
    </citation>
    <scope>NUCLEOTIDE SEQUENCE [LARGE SCALE GENOMIC DNA]</scope>
    <source>
        <strain evidence="3 4">MB-090714</strain>
    </source>
</reference>
<dbReference type="Gene3D" id="1.10.510.10">
    <property type="entry name" value="Transferase(Phosphotransferase) domain 1"/>
    <property type="match status" value="1"/>
</dbReference>
<dbReference type="GO" id="GO:0005524">
    <property type="term" value="F:ATP binding"/>
    <property type="evidence" value="ECO:0007669"/>
    <property type="project" value="InterPro"/>
</dbReference>
<feature type="domain" description="Protein kinase" evidence="2">
    <location>
        <begin position="1"/>
        <end position="245"/>
    </location>
</feature>
<proteinExistence type="predicted"/>
<accession>A0A2V4L6E3</accession>
<name>A0A2V4L6E3_AQUAC</name>
<evidence type="ECO:0000259" key="2">
    <source>
        <dbReference type="PROSITE" id="PS50011"/>
    </source>
</evidence>
<dbReference type="AlphaFoldDB" id="A0A2V4L6E3"/>
<evidence type="ECO:0000313" key="4">
    <source>
        <dbReference type="Proteomes" id="UP000248146"/>
    </source>
</evidence>
<feature type="coiled-coil region" evidence="1">
    <location>
        <begin position="379"/>
        <end position="417"/>
    </location>
</feature>
<dbReference type="InterPro" id="IPR011009">
    <property type="entry name" value="Kinase-like_dom_sf"/>
</dbReference>
<dbReference type="Proteomes" id="UP000248146">
    <property type="component" value="Unassembled WGS sequence"/>
</dbReference>
<dbReference type="InterPro" id="IPR000719">
    <property type="entry name" value="Prot_kinase_dom"/>
</dbReference>
<keyword evidence="1" id="KW-0175">Coiled coil</keyword>
<dbReference type="EMBL" id="QJRX01000001">
    <property type="protein sequence ID" value="PYC29601.1"/>
    <property type="molecule type" value="Genomic_DNA"/>
</dbReference>
<protein>
    <recommendedName>
        <fullName evidence="2">Protein kinase domain-containing protein</fullName>
    </recommendedName>
</protein>